<dbReference type="PROSITE" id="PS51677">
    <property type="entry name" value="NODB"/>
    <property type="match status" value="1"/>
</dbReference>
<dbReference type="PANTHER" id="PTHR34216">
    <property type="match status" value="1"/>
</dbReference>
<dbReference type="SUPFAM" id="SSF88713">
    <property type="entry name" value="Glycoside hydrolase/deacetylase"/>
    <property type="match status" value="1"/>
</dbReference>
<organism evidence="4 5">
    <name type="scientific">Candidatus Woesebacteria bacterium RBG_13_46_13</name>
    <dbReference type="NCBI Taxonomy" id="1802479"/>
    <lineage>
        <taxon>Bacteria</taxon>
        <taxon>Candidatus Woeseibacteriota</taxon>
    </lineage>
</organism>
<dbReference type="PANTHER" id="PTHR34216:SF3">
    <property type="entry name" value="POLY-BETA-1,6-N-ACETYL-D-GLUCOSAMINE N-DEACETYLASE"/>
    <property type="match status" value="1"/>
</dbReference>
<dbReference type="EMBL" id="MGFR01000001">
    <property type="protein sequence ID" value="OGM10285.1"/>
    <property type="molecule type" value="Genomic_DNA"/>
</dbReference>
<evidence type="ECO:0000256" key="2">
    <source>
        <dbReference type="ARBA" id="ARBA00022729"/>
    </source>
</evidence>
<protein>
    <recommendedName>
        <fullName evidence="3">NodB homology domain-containing protein</fullName>
    </recommendedName>
</protein>
<name>A0A1F7X7L1_9BACT</name>
<sequence>MKKKEFFLFLLLVTVFFGLYLLAKNIFFPTNLKRITPEKIAQNYPLSTPTPIPTPKPLSFTEMNALYGPCVGLPTLMYHHVQDAAAAKEKNQSGLTVTTETFGEQMKYLKERGYQSVYMSDLVNFFAGTGRVPAKSILITFDDAYDDFAINAVPILREFGFKATLFVPTGLIDNPGYLSWQTLKDLAGAGDILFANHTWSHRNVGADKAEVEREITTADLQLEEKGLNTPKIFAYPYGLESANAKTILQSLGYKLAFTTRPGSTLCQKQSLDLPRIRIGNVSISSYGF</sequence>
<reference evidence="4 5" key="1">
    <citation type="journal article" date="2016" name="Nat. Commun.">
        <title>Thousands of microbial genomes shed light on interconnected biogeochemical processes in an aquifer system.</title>
        <authorList>
            <person name="Anantharaman K."/>
            <person name="Brown C.T."/>
            <person name="Hug L.A."/>
            <person name="Sharon I."/>
            <person name="Castelle C.J."/>
            <person name="Probst A.J."/>
            <person name="Thomas B.C."/>
            <person name="Singh A."/>
            <person name="Wilkins M.J."/>
            <person name="Karaoz U."/>
            <person name="Brodie E.L."/>
            <person name="Williams K.H."/>
            <person name="Hubbard S.S."/>
            <person name="Banfield J.F."/>
        </authorList>
    </citation>
    <scope>NUCLEOTIDE SEQUENCE [LARGE SCALE GENOMIC DNA]</scope>
</reference>
<keyword evidence="2" id="KW-0732">Signal</keyword>
<dbReference type="InterPro" id="IPR051398">
    <property type="entry name" value="Polysacch_Deacetylase"/>
</dbReference>
<evidence type="ECO:0000256" key="1">
    <source>
        <dbReference type="ARBA" id="ARBA00004613"/>
    </source>
</evidence>
<dbReference type="GO" id="GO:0005576">
    <property type="term" value="C:extracellular region"/>
    <property type="evidence" value="ECO:0007669"/>
    <property type="project" value="UniProtKB-SubCell"/>
</dbReference>
<comment type="caution">
    <text evidence="4">The sequence shown here is derived from an EMBL/GenBank/DDBJ whole genome shotgun (WGS) entry which is preliminary data.</text>
</comment>
<comment type="subcellular location">
    <subcellularLocation>
        <location evidence="1">Secreted</location>
    </subcellularLocation>
</comment>
<feature type="domain" description="NodB homology" evidence="3">
    <location>
        <begin position="135"/>
        <end position="288"/>
    </location>
</feature>
<evidence type="ECO:0000259" key="3">
    <source>
        <dbReference type="PROSITE" id="PS51677"/>
    </source>
</evidence>
<dbReference type="InterPro" id="IPR002509">
    <property type="entry name" value="NODB_dom"/>
</dbReference>
<dbReference type="InterPro" id="IPR011330">
    <property type="entry name" value="Glyco_hydro/deAcase_b/a-brl"/>
</dbReference>
<dbReference type="GO" id="GO:0005975">
    <property type="term" value="P:carbohydrate metabolic process"/>
    <property type="evidence" value="ECO:0007669"/>
    <property type="project" value="InterPro"/>
</dbReference>
<dbReference type="Pfam" id="PF01522">
    <property type="entry name" value="Polysacc_deac_1"/>
    <property type="match status" value="1"/>
</dbReference>
<dbReference type="STRING" id="1802479.A2Y68_02495"/>
<dbReference type="Gene3D" id="3.20.20.370">
    <property type="entry name" value="Glycoside hydrolase/deacetylase"/>
    <property type="match status" value="1"/>
</dbReference>
<accession>A0A1F7X7L1</accession>
<gene>
    <name evidence="4" type="ORF">A2Y68_02495</name>
</gene>
<evidence type="ECO:0000313" key="4">
    <source>
        <dbReference type="EMBL" id="OGM10285.1"/>
    </source>
</evidence>
<dbReference type="AlphaFoldDB" id="A0A1F7X7L1"/>
<dbReference type="GO" id="GO:0016810">
    <property type="term" value="F:hydrolase activity, acting on carbon-nitrogen (but not peptide) bonds"/>
    <property type="evidence" value="ECO:0007669"/>
    <property type="project" value="InterPro"/>
</dbReference>
<dbReference type="CDD" id="cd10918">
    <property type="entry name" value="CE4_NodB_like_5s_6s"/>
    <property type="match status" value="1"/>
</dbReference>
<proteinExistence type="predicted"/>
<evidence type="ECO:0000313" key="5">
    <source>
        <dbReference type="Proteomes" id="UP000176778"/>
    </source>
</evidence>
<dbReference type="Proteomes" id="UP000176778">
    <property type="component" value="Unassembled WGS sequence"/>
</dbReference>